<sequence>MLIEKTLRDYLKEVRSDSPAPGGGSVAAYSSALGASLTNMVMALTESKKAFAELPESDQNTMKDYSKKLVAVCTELEDIVDTDSTAFNDVIKALKMPKETDEEKKIRSEKIQEGYKIALEIPFRCAELGLEAMAMQKIFAQNGNINAITDVGVGCLLLQTGVEGALLNVTINLKSLKDEAFREETRHKVEDMLEASKKYKEETLAIVYKRLAE</sequence>
<protein>
    <submittedName>
        <fullName evidence="2">Cyclodeaminase/cyclohydrolase family protein</fullName>
    </submittedName>
</protein>
<feature type="domain" description="Cyclodeaminase/cyclohydrolase" evidence="1">
    <location>
        <begin position="6"/>
        <end position="190"/>
    </location>
</feature>
<dbReference type="Proteomes" id="UP000831151">
    <property type="component" value="Chromosome"/>
</dbReference>
<dbReference type="Gene3D" id="1.20.120.680">
    <property type="entry name" value="Formiminotetrahydrofolate cyclodeaminase monomer, up-and-down helical bundle"/>
    <property type="match status" value="1"/>
</dbReference>
<dbReference type="RefSeq" id="WP_249242599.1">
    <property type="nucleotide sequence ID" value="NZ_CP096649.1"/>
</dbReference>
<dbReference type="Pfam" id="PF04961">
    <property type="entry name" value="FTCD_C"/>
    <property type="match status" value="1"/>
</dbReference>
<reference evidence="2" key="1">
    <citation type="submission" date="2022-04" db="EMBL/GenBank/DDBJ databases">
        <title>Complete genome sequences of Ezakiella coagulans and Fenollaria massiliensis.</title>
        <authorList>
            <person name="France M.T."/>
            <person name="Clifford J."/>
            <person name="Narina S."/>
            <person name="Rutt L."/>
            <person name="Ravel J."/>
        </authorList>
    </citation>
    <scope>NUCLEOTIDE SEQUENCE</scope>
    <source>
        <strain evidence="2">C0061C2</strain>
    </source>
</reference>
<dbReference type="AlphaFoldDB" id="A0A9E7IUN6"/>
<dbReference type="KEGG" id="fms:M1R53_07500"/>
<dbReference type="GO" id="GO:0003824">
    <property type="term" value="F:catalytic activity"/>
    <property type="evidence" value="ECO:0007669"/>
    <property type="project" value="InterPro"/>
</dbReference>
<organism evidence="2 3">
    <name type="scientific">Fenollaria massiliensis</name>
    <dbReference type="NCBI Taxonomy" id="938288"/>
    <lineage>
        <taxon>Bacteria</taxon>
        <taxon>Bacillati</taxon>
        <taxon>Bacillota</taxon>
        <taxon>Clostridia</taxon>
        <taxon>Eubacteriales</taxon>
        <taxon>Fenollaria</taxon>
    </lineage>
</organism>
<dbReference type="SUPFAM" id="SSF101262">
    <property type="entry name" value="Methenyltetrahydrofolate cyclohydrolase-like"/>
    <property type="match status" value="1"/>
</dbReference>
<dbReference type="InterPro" id="IPR007044">
    <property type="entry name" value="Cyclodeamin/CycHdrlase"/>
</dbReference>
<evidence type="ECO:0000313" key="3">
    <source>
        <dbReference type="Proteomes" id="UP000831151"/>
    </source>
</evidence>
<evidence type="ECO:0000313" key="2">
    <source>
        <dbReference type="EMBL" id="UQK59077.1"/>
    </source>
</evidence>
<gene>
    <name evidence="2" type="ORF">M1R53_07500</name>
</gene>
<dbReference type="InterPro" id="IPR036178">
    <property type="entry name" value="Formintransfe-cycloase-like_sf"/>
</dbReference>
<proteinExistence type="predicted"/>
<accession>A0A9E7IUN6</accession>
<name>A0A9E7IUN6_9FIRM</name>
<keyword evidence="3" id="KW-1185">Reference proteome</keyword>
<evidence type="ECO:0000259" key="1">
    <source>
        <dbReference type="Pfam" id="PF04961"/>
    </source>
</evidence>
<dbReference type="EMBL" id="CP096649">
    <property type="protein sequence ID" value="UQK59077.1"/>
    <property type="molecule type" value="Genomic_DNA"/>
</dbReference>